<name>A0A6M3LCU6_9ZZZZ</name>
<reference evidence="2" key="1">
    <citation type="submission" date="2020-03" db="EMBL/GenBank/DDBJ databases">
        <title>The deep terrestrial virosphere.</title>
        <authorList>
            <person name="Holmfeldt K."/>
            <person name="Nilsson E."/>
            <person name="Simone D."/>
            <person name="Lopez-Fernandez M."/>
            <person name="Wu X."/>
            <person name="de Brujin I."/>
            <person name="Lundin D."/>
            <person name="Andersson A."/>
            <person name="Bertilsson S."/>
            <person name="Dopson M."/>
        </authorList>
    </citation>
    <scope>NUCLEOTIDE SEQUENCE</scope>
    <source>
        <strain evidence="2">MM415B03513</strain>
    </source>
</reference>
<evidence type="ECO:0000259" key="1">
    <source>
        <dbReference type="Pfam" id="PF12705"/>
    </source>
</evidence>
<sequence>MREIMKNIVIDASIFSTLMSCGRLTDFRFNHNLQPIEGKSNSLECGSIVHSFLEFYYKSLISGAPKANAVDEGLKAAKEYIKNGDDGTGLHNTVAESVKTNIGYNWALETCVQYTDFYKNDSWIPLSAEIVKGEIIYEDDEITVLWKAKFDLIVDTNQAILSIDHKTMKQRRDTLSLNNQFIGQCILMKSRNIIINKIGFQTSLKPKEKFERSMISYSADRLFEWATETVPYWCKMLVSYIESGYWPPNYTHCENKYGTCQFKEVCEADRNMRNETIKLQFIKGKEWDISNGKEE</sequence>
<evidence type="ECO:0000313" key="2">
    <source>
        <dbReference type="EMBL" id="QJA90918.1"/>
    </source>
</evidence>
<accession>A0A6M3LCU6</accession>
<dbReference type="EMBL" id="MT142948">
    <property type="protein sequence ID" value="QJA90918.1"/>
    <property type="molecule type" value="Genomic_DNA"/>
</dbReference>
<feature type="domain" description="PD-(D/E)XK endonuclease-like" evidence="1">
    <location>
        <begin position="15"/>
        <end position="266"/>
    </location>
</feature>
<dbReference type="Pfam" id="PF12705">
    <property type="entry name" value="PDDEXK_1"/>
    <property type="match status" value="1"/>
</dbReference>
<proteinExistence type="predicted"/>
<dbReference type="AlphaFoldDB" id="A0A6M3LCU6"/>
<gene>
    <name evidence="2" type="ORF">MM415B03513_0005</name>
</gene>
<organism evidence="2">
    <name type="scientific">viral metagenome</name>
    <dbReference type="NCBI Taxonomy" id="1070528"/>
    <lineage>
        <taxon>unclassified sequences</taxon>
        <taxon>metagenomes</taxon>
        <taxon>organismal metagenomes</taxon>
    </lineage>
</organism>
<protein>
    <submittedName>
        <fullName evidence="2">Putative PD-(D/E)XK nuclease superfamily protein</fullName>
    </submittedName>
</protein>
<dbReference type="InterPro" id="IPR038726">
    <property type="entry name" value="PDDEXK_AddAB-type"/>
</dbReference>